<comment type="caution">
    <text evidence="2">The sequence shown here is derived from an EMBL/GenBank/DDBJ whole genome shotgun (WGS) entry which is preliminary data.</text>
</comment>
<evidence type="ECO:0000313" key="3">
    <source>
        <dbReference type="Proteomes" id="UP001221757"/>
    </source>
</evidence>
<accession>A0AAD7GZB0</accession>
<reference evidence="2" key="1">
    <citation type="submission" date="2023-03" db="EMBL/GenBank/DDBJ databases">
        <title>Massive genome expansion in bonnet fungi (Mycena s.s.) driven by repeated elements and novel gene families across ecological guilds.</title>
        <authorList>
            <consortium name="Lawrence Berkeley National Laboratory"/>
            <person name="Harder C.B."/>
            <person name="Miyauchi S."/>
            <person name="Viragh M."/>
            <person name="Kuo A."/>
            <person name="Thoen E."/>
            <person name="Andreopoulos B."/>
            <person name="Lu D."/>
            <person name="Skrede I."/>
            <person name="Drula E."/>
            <person name="Henrissat B."/>
            <person name="Morin E."/>
            <person name="Kohler A."/>
            <person name="Barry K."/>
            <person name="LaButti K."/>
            <person name="Morin E."/>
            <person name="Salamov A."/>
            <person name="Lipzen A."/>
            <person name="Mereny Z."/>
            <person name="Hegedus B."/>
            <person name="Baldrian P."/>
            <person name="Stursova M."/>
            <person name="Weitz H."/>
            <person name="Taylor A."/>
            <person name="Grigoriev I.V."/>
            <person name="Nagy L.G."/>
            <person name="Martin F."/>
            <person name="Kauserud H."/>
        </authorList>
    </citation>
    <scope>NUCLEOTIDE SEQUENCE</scope>
    <source>
        <strain evidence="2">CBHHK067</strain>
    </source>
</reference>
<dbReference type="InterPro" id="IPR016181">
    <property type="entry name" value="Acyl_CoA_acyltransferase"/>
</dbReference>
<dbReference type="PROSITE" id="PS51186">
    <property type="entry name" value="GNAT"/>
    <property type="match status" value="1"/>
</dbReference>
<dbReference type="Gene3D" id="3.40.630.30">
    <property type="match status" value="1"/>
</dbReference>
<dbReference type="SUPFAM" id="SSF55729">
    <property type="entry name" value="Acyl-CoA N-acyltransferases (Nat)"/>
    <property type="match status" value="1"/>
</dbReference>
<proteinExistence type="predicted"/>
<dbReference type="AlphaFoldDB" id="A0AAD7GZB0"/>
<keyword evidence="3" id="KW-1185">Reference proteome</keyword>
<evidence type="ECO:0000259" key="1">
    <source>
        <dbReference type="PROSITE" id="PS51186"/>
    </source>
</evidence>
<dbReference type="GO" id="GO:0016747">
    <property type="term" value="F:acyltransferase activity, transferring groups other than amino-acyl groups"/>
    <property type="evidence" value="ECO:0007669"/>
    <property type="project" value="InterPro"/>
</dbReference>
<evidence type="ECO:0000313" key="2">
    <source>
        <dbReference type="EMBL" id="KAJ7708223.1"/>
    </source>
</evidence>
<dbReference type="Proteomes" id="UP001221757">
    <property type="component" value="Unassembled WGS sequence"/>
</dbReference>
<protein>
    <submittedName>
        <fullName evidence="2">Acyl-CoA N-acyltransferase</fullName>
    </submittedName>
</protein>
<sequence length="157" mass="17773">MVDVMLLPATSPELKARCIEIRKTVFVQEQGYVHLDEDNQPEDAGALHFLLADSANIDAGFMGTARLSARPEHTYILSRIALLPSSRGNGNGAKLIQALETWVFQQPGFHIVQLEAQEGTYGFYEKLGYTRQTPEPYIKDRKPHLLMMKDLWAQRTE</sequence>
<feature type="domain" description="N-acetyltransferase" evidence="1">
    <location>
        <begin position="5"/>
        <end position="152"/>
    </location>
</feature>
<dbReference type="Pfam" id="PF00583">
    <property type="entry name" value="Acetyltransf_1"/>
    <property type="match status" value="1"/>
</dbReference>
<dbReference type="EMBL" id="JARKIE010000004">
    <property type="protein sequence ID" value="KAJ7708223.1"/>
    <property type="molecule type" value="Genomic_DNA"/>
</dbReference>
<name>A0AAD7GZB0_MYCRO</name>
<gene>
    <name evidence="2" type="ORF">B0H17DRAFT_1031951</name>
</gene>
<dbReference type="InterPro" id="IPR000182">
    <property type="entry name" value="GNAT_dom"/>
</dbReference>
<organism evidence="2 3">
    <name type="scientific">Mycena rosella</name>
    <name type="common">Pink bonnet</name>
    <name type="synonym">Agaricus rosellus</name>
    <dbReference type="NCBI Taxonomy" id="1033263"/>
    <lineage>
        <taxon>Eukaryota</taxon>
        <taxon>Fungi</taxon>
        <taxon>Dikarya</taxon>
        <taxon>Basidiomycota</taxon>
        <taxon>Agaricomycotina</taxon>
        <taxon>Agaricomycetes</taxon>
        <taxon>Agaricomycetidae</taxon>
        <taxon>Agaricales</taxon>
        <taxon>Marasmiineae</taxon>
        <taxon>Mycenaceae</taxon>
        <taxon>Mycena</taxon>
    </lineage>
</organism>